<evidence type="ECO:0008006" key="5">
    <source>
        <dbReference type="Google" id="ProtNLM"/>
    </source>
</evidence>
<dbReference type="NCBIfam" id="TIGR00756">
    <property type="entry name" value="PPR"/>
    <property type="match status" value="1"/>
</dbReference>
<name>A0ABY9BEQ8_VITVI</name>
<evidence type="ECO:0000256" key="1">
    <source>
        <dbReference type="ARBA" id="ARBA00022737"/>
    </source>
</evidence>
<evidence type="ECO:0000313" key="3">
    <source>
        <dbReference type="EMBL" id="WJZ81300.1"/>
    </source>
</evidence>
<evidence type="ECO:0000313" key="4">
    <source>
        <dbReference type="Proteomes" id="UP001227230"/>
    </source>
</evidence>
<keyword evidence="1" id="KW-0677">Repeat</keyword>
<dbReference type="PANTHER" id="PTHR47926:SF533">
    <property type="entry name" value="DYW DOMAIN-CONTAINING PROTEIN"/>
    <property type="match status" value="1"/>
</dbReference>
<keyword evidence="4" id="KW-1185">Reference proteome</keyword>
<sequence>MRFSRFDSNQFTHESVFLAYTTLGSPLYGELIYSLALKNGFLSNENVQARMIDLFAKLCSFEDALRVFQDVLREKVVFWNAIISGAVKNRENWVVLDIFYQMCCRFFFMPNSFTFSTILTACDALEELEFRRGIQGWVIKCGAREYAFVGTIIIDLYAKCRDMDQVVKEFLRMLIRNVVSWTTVIYGFVKKDDSISTFHFFKEMRKAREKINNYTMTSVLTACTEPTMIKEAVQLHSWIFKTEFYLDSTFKGILHSFFEQMPNKDNVSWASMIIGFLEHDHVEQTVQLFREMLLEEIRPDQMTLTATLTTCSALHSLGKGNEVHKYAL</sequence>
<dbReference type="InterPro" id="IPR011990">
    <property type="entry name" value="TPR-like_helical_dom_sf"/>
</dbReference>
<accession>A0ABY9BEQ8</accession>
<dbReference type="PROSITE" id="PS51375">
    <property type="entry name" value="PPR"/>
    <property type="match status" value="1"/>
</dbReference>
<reference evidence="3 4" key="1">
    <citation type="journal article" date="2023" name="Hortic Res">
        <title>The complete reference genome for grapevine (Vitis vinifera L.) genetics and breeding.</title>
        <authorList>
            <person name="Shi X."/>
            <person name="Cao S."/>
            <person name="Wang X."/>
            <person name="Huang S."/>
            <person name="Wang Y."/>
            <person name="Liu Z."/>
            <person name="Liu W."/>
            <person name="Leng X."/>
            <person name="Peng Y."/>
            <person name="Wang N."/>
            <person name="Wang Y."/>
            <person name="Ma Z."/>
            <person name="Xu X."/>
            <person name="Zhang F."/>
            <person name="Xue H."/>
            <person name="Zhong H."/>
            <person name="Wang Y."/>
            <person name="Zhang K."/>
            <person name="Velt A."/>
            <person name="Avia K."/>
            <person name="Holtgrawe D."/>
            <person name="Grimplet J."/>
            <person name="Matus J.T."/>
            <person name="Ware D."/>
            <person name="Wu X."/>
            <person name="Wang H."/>
            <person name="Liu C."/>
            <person name="Fang Y."/>
            <person name="Rustenholz C."/>
            <person name="Cheng Z."/>
            <person name="Xiao H."/>
            <person name="Zhou Y."/>
        </authorList>
    </citation>
    <scope>NUCLEOTIDE SEQUENCE [LARGE SCALE GENOMIC DNA]</scope>
    <source>
        <strain evidence="4">cv. Pinot noir / PN40024</strain>
        <tissue evidence="3">Leaf</tissue>
    </source>
</reference>
<dbReference type="InterPro" id="IPR046960">
    <property type="entry name" value="PPR_At4g14850-like_plant"/>
</dbReference>
<evidence type="ECO:0000256" key="2">
    <source>
        <dbReference type="PROSITE-ProRule" id="PRU00708"/>
    </source>
</evidence>
<dbReference type="Pfam" id="PF01535">
    <property type="entry name" value="PPR"/>
    <property type="match status" value="2"/>
</dbReference>
<dbReference type="InterPro" id="IPR002885">
    <property type="entry name" value="PPR_rpt"/>
</dbReference>
<proteinExistence type="predicted"/>
<dbReference type="Proteomes" id="UP001227230">
    <property type="component" value="Chromosome 1"/>
</dbReference>
<feature type="repeat" description="PPR" evidence="2">
    <location>
        <begin position="265"/>
        <end position="299"/>
    </location>
</feature>
<dbReference type="Pfam" id="PF13041">
    <property type="entry name" value="PPR_2"/>
    <property type="match status" value="1"/>
</dbReference>
<organism evidence="3 4">
    <name type="scientific">Vitis vinifera</name>
    <name type="common">Grape</name>
    <dbReference type="NCBI Taxonomy" id="29760"/>
    <lineage>
        <taxon>Eukaryota</taxon>
        <taxon>Viridiplantae</taxon>
        <taxon>Streptophyta</taxon>
        <taxon>Embryophyta</taxon>
        <taxon>Tracheophyta</taxon>
        <taxon>Spermatophyta</taxon>
        <taxon>Magnoliopsida</taxon>
        <taxon>eudicotyledons</taxon>
        <taxon>Gunneridae</taxon>
        <taxon>Pentapetalae</taxon>
        <taxon>rosids</taxon>
        <taxon>Vitales</taxon>
        <taxon>Vitaceae</taxon>
        <taxon>Viteae</taxon>
        <taxon>Vitis</taxon>
    </lineage>
</organism>
<dbReference type="EMBL" id="CP126648">
    <property type="protein sequence ID" value="WJZ81300.1"/>
    <property type="molecule type" value="Genomic_DNA"/>
</dbReference>
<protein>
    <recommendedName>
        <fullName evidence="5">Pentatricopeptide repeat-containing protein</fullName>
    </recommendedName>
</protein>
<gene>
    <name evidence="3" type="ORF">VitviT2T_001149</name>
</gene>
<dbReference type="PANTHER" id="PTHR47926">
    <property type="entry name" value="PENTATRICOPEPTIDE REPEAT-CONTAINING PROTEIN"/>
    <property type="match status" value="1"/>
</dbReference>
<dbReference type="Gene3D" id="1.25.40.10">
    <property type="entry name" value="Tetratricopeptide repeat domain"/>
    <property type="match status" value="3"/>
</dbReference>